<dbReference type="Gene3D" id="3.40.50.1240">
    <property type="entry name" value="Phosphoglycerate mutase-like"/>
    <property type="match status" value="1"/>
</dbReference>
<proteinExistence type="predicted"/>
<evidence type="ECO:0000313" key="3">
    <source>
        <dbReference type="EMBL" id="SVB19390.1"/>
    </source>
</evidence>
<sequence length="220" mass="24750">MAKERYLLLVRHGETVGNLEQIAHGQTESPLNDRGIQQATMTAEMLKTWQRPYDLIYASPLSRAHHTGKIFAEHLQLPLHTDEDLKEGSLGDWEEVTYEELNELGFAQKSIRNDDFDGHGGETPNQLGQRLVNAVEAIMKKHPVHNIIVVSHGAAISHLLARVLDTKPAFGHQYLMHNAAVTEISFTHGCKPEVTTFNYHDHLPAELIADPMRRDQNVGE</sequence>
<keyword evidence="1" id="KW-0324">Glycolysis</keyword>
<dbReference type="PANTHER" id="PTHR48100:SF1">
    <property type="entry name" value="HISTIDINE PHOSPHATASE FAMILY PROTEIN-RELATED"/>
    <property type="match status" value="1"/>
</dbReference>
<dbReference type="InterPro" id="IPR013078">
    <property type="entry name" value="His_Pase_superF_clade-1"/>
</dbReference>
<keyword evidence="2" id="KW-0413">Isomerase</keyword>
<dbReference type="PROSITE" id="PS00175">
    <property type="entry name" value="PG_MUTASE"/>
    <property type="match status" value="1"/>
</dbReference>
<evidence type="ECO:0008006" key="4">
    <source>
        <dbReference type="Google" id="ProtNLM"/>
    </source>
</evidence>
<evidence type="ECO:0000256" key="1">
    <source>
        <dbReference type="ARBA" id="ARBA00023152"/>
    </source>
</evidence>
<dbReference type="SMART" id="SM00855">
    <property type="entry name" value="PGAM"/>
    <property type="match status" value="1"/>
</dbReference>
<organism evidence="3">
    <name type="scientific">marine metagenome</name>
    <dbReference type="NCBI Taxonomy" id="408172"/>
    <lineage>
        <taxon>unclassified sequences</taxon>
        <taxon>metagenomes</taxon>
        <taxon>ecological metagenomes</taxon>
    </lineage>
</organism>
<evidence type="ECO:0000256" key="2">
    <source>
        <dbReference type="ARBA" id="ARBA00023235"/>
    </source>
</evidence>
<dbReference type="AlphaFoldDB" id="A0A382C007"/>
<dbReference type="CDD" id="cd07067">
    <property type="entry name" value="HP_PGM_like"/>
    <property type="match status" value="1"/>
</dbReference>
<dbReference type="SUPFAM" id="SSF53254">
    <property type="entry name" value="Phosphoglycerate mutase-like"/>
    <property type="match status" value="1"/>
</dbReference>
<accession>A0A382C007</accession>
<name>A0A382C007_9ZZZZ</name>
<gene>
    <name evidence="3" type="ORF">METZ01_LOCUS172244</name>
</gene>
<protein>
    <recommendedName>
        <fullName evidence="4">Histidine phosphatase family protein</fullName>
    </recommendedName>
</protein>
<dbReference type="GO" id="GO:0005737">
    <property type="term" value="C:cytoplasm"/>
    <property type="evidence" value="ECO:0007669"/>
    <property type="project" value="TreeGrafter"/>
</dbReference>
<dbReference type="InterPro" id="IPR029033">
    <property type="entry name" value="His_PPase_superfam"/>
</dbReference>
<dbReference type="Pfam" id="PF00300">
    <property type="entry name" value="His_Phos_1"/>
    <property type="match status" value="1"/>
</dbReference>
<dbReference type="InterPro" id="IPR050275">
    <property type="entry name" value="PGM_Phosphatase"/>
</dbReference>
<dbReference type="EMBL" id="UINC01032171">
    <property type="protein sequence ID" value="SVB19390.1"/>
    <property type="molecule type" value="Genomic_DNA"/>
</dbReference>
<dbReference type="PANTHER" id="PTHR48100">
    <property type="entry name" value="BROAD-SPECIFICITY PHOSPHATASE YOR283W-RELATED"/>
    <property type="match status" value="1"/>
</dbReference>
<dbReference type="GO" id="GO:0016791">
    <property type="term" value="F:phosphatase activity"/>
    <property type="evidence" value="ECO:0007669"/>
    <property type="project" value="TreeGrafter"/>
</dbReference>
<dbReference type="InterPro" id="IPR001345">
    <property type="entry name" value="PG/BPGM_mutase_AS"/>
</dbReference>
<reference evidence="3" key="1">
    <citation type="submission" date="2018-05" db="EMBL/GenBank/DDBJ databases">
        <authorList>
            <person name="Lanie J.A."/>
            <person name="Ng W.-L."/>
            <person name="Kazmierczak K.M."/>
            <person name="Andrzejewski T.M."/>
            <person name="Davidsen T.M."/>
            <person name="Wayne K.J."/>
            <person name="Tettelin H."/>
            <person name="Glass J.I."/>
            <person name="Rusch D."/>
            <person name="Podicherti R."/>
            <person name="Tsui H.-C.T."/>
            <person name="Winkler M.E."/>
        </authorList>
    </citation>
    <scope>NUCLEOTIDE SEQUENCE</scope>
</reference>